<proteinExistence type="predicted"/>
<dbReference type="EMBL" id="CP036298">
    <property type="protein sequence ID" value="QDV22091.1"/>
    <property type="molecule type" value="Genomic_DNA"/>
</dbReference>
<dbReference type="PANTHER" id="PTHR33360:SF2">
    <property type="entry name" value="TRANSPOSASE FOR INSERTION SEQUENCE ELEMENT IS200"/>
    <property type="match status" value="1"/>
</dbReference>
<organism evidence="2 3">
    <name type="scientific">Aureliella helgolandensis</name>
    <dbReference type="NCBI Taxonomy" id="2527968"/>
    <lineage>
        <taxon>Bacteria</taxon>
        <taxon>Pseudomonadati</taxon>
        <taxon>Planctomycetota</taxon>
        <taxon>Planctomycetia</taxon>
        <taxon>Pirellulales</taxon>
        <taxon>Pirellulaceae</taxon>
        <taxon>Aureliella</taxon>
    </lineage>
</organism>
<dbReference type="SUPFAM" id="SSF143422">
    <property type="entry name" value="Transposase IS200-like"/>
    <property type="match status" value="1"/>
</dbReference>
<accession>A0A518G0G7</accession>
<sequence length="154" mass="17877">MSTHHGILLHVVFSTKFRKPCLGDAWRDDLFAYIGGIVKEHKSTLLKAGGIEDHVHLLLRIHPEFAISKTVQLLKANSSKWINEQRKLTGKFEWQRGYGAFSVSQSMVDAVKKYLANQREHHQKHTFETEYLGFLAKHAIEYDPQYVFELEIVR</sequence>
<dbReference type="AlphaFoldDB" id="A0A518G0G7"/>
<dbReference type="KEGG" id="ahel:Q31a_03730"/>
<dbReference type="OrthoDB" id="9798161at2"/>
<dbReference type="RefSeq" id="WP_145073086.1">
    <property type="nucleotide sequence ID" value="NZ_CP036298.1"/>
</dbReference>
<dbReference type="Gene3D" id="3.30.70.1290">
    <property type="entry name" value="Transposase IS200-like"/>
    <property type="match status" value="1"/>
</dbReference>
<gene>
    <name evidence="2" type="ORF">Q31a_03730</name>
</gene>
<dbReference type="InterPro" id="IPR036515">
    <property type="entry name" value="Transposase_17_sf"/>
</dbReference>
<dbReference type="Pfam" id="PF01797">
    <property type="entry name" value="Y1_Tnp"/>
    <property type="match status" value="1"/>
</dbReference>
<dbReference type="Proteomes" id="UP000318017">
    <property type="component" value="Chromosome"/>
</dbReference>
<dbReference type="GO" id="GO:0006313">
    <property type="term" value="P:DNA transposition"/>
    <property type="evidence" value="ECO:0007669"/>
    <property type="project" value="InterPro"/>
</dbReference>
<dbReference type="GO" id="GO:0004803">
    <property type="term" value="F:transposase activity"/>
    <property type="evidence" value="ECO:0007669"/>
    <property type="project" value="InterPro"/>
</dbReference>
<dbReference type="SMART" id="SM01321">
    <property type="entry name" value="Y1_Tnp"/>
    <property type="match status" value="1"/>
</dbReference>
<dbReference type="PANTHER" id="PTHR33360">
    <property type="entry name" value="TRANSPOSASE FOR INSERTION SEQUENCE ELEMENT IS200"/>
    <property type="match status" value="1"/>
</dbReference>
<dbReference type="GO" id="GO:0003677">
    <property type="term" value="F:DNA binding"/>
    <property type="evidence" value="ECO:0007669"/>
    <property type="project" value="InterPro"/>
</dbReference>
<feature type="domain" description="Transposase IS200-like" evidence="1">
    <location>
        <begin position="4"/>
        <end position="118"/>
    </location>
</feature>
<evidence type="ECO:0000313" key="3">
    <source>
        <dbReference type="Proteomes" id="UP000318017"/>
    </source>
</evidence>
<protein>
    <submittedName>
        <fullName evidence="2">Transposase IS200 like protein</fullName>
    </submittedName>
</protein>
<reference evidence="2 3" key="1">
    <citation type="submission" date="2019-02" db="EMBL/GenBank/DDBJ databases">
        <title>Deep-cultivation of Planctomycetes and their phenomic and genomic characterization uncovers novel biology.</title>
        <authorList>
            <person name="Wiegand S."/>
            <person name="Jogler M."/>
            <person name="Boedeker C."/>
            <person name="Pinto D."/>
            <person name="Vollmers J."/>
            <person name="Rivas-Marin E."/>
            <person name="Kohn T."/>
            <person name="Peeters S.H."/>
            <person name="Heuer A."/>
            <person name="Rast P."/>
            <person name="Oberbeckmann S."/>
            <person name="Bunk B."/>
            <person name="Jeske O."/>
            <person name="Meyerdierks A."/>
            <person name="Storesund J.E."/>
            <person name="Kallscheuer N."/>
            <person name="Luecker S."/>
            <person name="Lage O.M."/>
            <person name="Pohl T."/>
            <person name="Merkel B.J."/>
            <person name="Hornburger P."/>
            <person name="Mueller R.-W."/>
            <person name="Bruemmer F."/>
            <person name="Labrenz M."/>
            <person name="Spormann A.M."/>
            <person name="Op den Camp H."/>
            <person name="Overmann J."/>
            <person name="Amann R."/>
            <person name="Jetten M.S.M."/>
            <person name="Mascher T."/>
            <person name="Medema M.H."/>
            <person name="Devos D.P."/>
            <person name="Kaster A.-K."/>
            <person name="Ovreas L."/>
            <person name="Rohde M."/>
            <person name="Galperin M.Y."/>
            <person name="Jogler C."/>
        </authorList>
    </citation>
    <scope>NUCLEOTIDE SEQUENCE [LARGE SCALE GENOMIC DNA]</scope>
    <source>
        <strain evidence="2 3">Q31a</strain>
    </source>
</reference>
<evidence type="ECO:0000259" key="1">
    <source>
        <dbReference type="SMART" id="SM01321"/>
    </source>
</evidence>
<evidence type="ECO:0000313" key="2">
    <source>
        <dbReference type="EMBL" id="QDV22091.1"/>
    </source>
</evidence>
<dbReference type="InterPro" id="IPR002686">
    <property type="entry name" value="Transposase_17"/>
</dbReference>
<keyword evidence="3" id="KW-1185">Reference proteome</keyword>
<name>A0A518G0G7_9BACT</name>
<dbReference type="NCBIfam" id="NF033573">
    <property type="entry name" value="transpos_IS200"/>
    <property type="match status" value="1"/>
</dbReference>